<evidence type="ECO:0000313" key="2">
    <source>
        <dbReference type="EMBL" id="APV37706.1"/>
    </source>
</evidence>
<dbReference type="RefSeq" id="WP_076033714.1">
    <property type="nucleotide sequence ID" value="NZ_CP016898.1"/>
</dbReference>
<dbReference type="Proteomes" id="UP000185674">
    <property type="component" value="Plasmid pGFJ2"/>
</dbReference>
<evidence type="ECO:0000256" key="1">
    <source>
        <dbReference type="SAM" id="SignalP"/>
    </source>
</evidence>
<sequence length="176" mass="19835">MNNLKKFLLVLMFLTTNACTESSQKPNTNSQESEFAKRIPESVFNDVEKVPNLLEDRFYRQAVMNRLNPDQPVIFCGRYERLLDEDTALINVETPDVIGSGRVSPFRPVELTFKGGPYALEGDSICVKGIYKGVQEFNNHSGGLHIVPVVERLYSVNSGDSMEEREAFIAERIKAS</sequence>
<keyword evidence="1" id="KW-0732">Signal</keyword>
<evidence type="ECO:0000313" key="3">
    <source>
        <dbReference type="Proteomes" id="UP000185674"/>
    </source>
</evidence>
<reference evidence="2 3" key="1">
    <citation type="submission" date="2016-08" db="EMBL/GenBank/DDBJ databases">
        <title>Complete genome sequence of Acinetobacter baylyi strain GFJ2.</title>
        <authorList>
            <person name="Tabata M."/>
            <person name="Kuboki S."/>
            <person name="Gibu N."/>
            <person name="Kinouchi Y."/>
            <person name="Vangnai A."/>
            <person name="Kasai D."/>
            <person name="Fukuda M."/>
        </authorList>
    </citation>
    <scope>NUCLEOTIDE SEQUENCE [LARGE SCALE GENOMIC DNA]</scope>
    <source>
        <strain evidence="2 3">GFJ2</strain>
        <plasmid evidence="3">Plasmid pgfj2</plasmid>
    </source>
</reference>
<proteinExistence type="predicted"/>
<feature type="chain" id="PRO_5011980984" description="Lipoprotein" evidence="1">
    <location>
        <begin position="19"/>
        <end position="176"/>
    </location>
</feature>
<gene>
    <name evidence="2" type="ORF">BEN76_16800</name>
</gene>
<organism evidence="2 3">
    <name type="scientific">Acinetobacter soli</name>
    <dbReference type="NCBI Taxonomy" id="487316"/>
    <lineage>
        <taxon>Bacteria</taxon>
        <taxon>Pseudomonadati</taxon>
        <taxon>Pseudomonadota</taxon>
        <taxon>Gammaproteobacteria</taxon>
        <taxon>Moraxellales</taxon>
        <taxon>Moraxellaceae</taxon>
        <taxon>Acinetobacter</taxon>
    </lineage>
</organism>
<keyword evidence="2" id="KW-0614">Plasmid</keyword>
<dbReference type="AlphaFoldDB" id="A0A1P8ENC6"/>
<geneLocation type="plasmid" evidence="3">
    <name>pgfj2</name>
</geneLocation>
<evidence type="ECO:0008006" key="4">
    <source>
        <dbReference type="Google" id="ProtNLM"/>
    </source>
</evidence>
<dbReference type="EMBL" id="CP016898">
    <property type="protein sequence ID" value="APV37706.1"/>
    <property type="molecule type" value="Genomic_DNA"/>
</dbReference>
<dbReference type="KEGG" id="asol:BEN76_16800"/>
<name>A0A1P8ENC6_9GAMM</name>
<accession>A0A1P8ENC6</accession>
<protein>
    <recommendedName>
        <fullName evidence="4">Lipoprotein</fullName>
    </recommendedName>
</protein>
<feature type="signal peptide" evidence="1">
    <location>
        <begin position="1"/>
        <end position="18"/>
    </location>
</feature>